<keyword evidence="13 15" id="KW-0862">Zinc</keyword>
<dbReference type="InterPro" id="IPR039804">
    <property type="entry name" value="RING-CH-C4HC3_LTN1"/>
</dbReference>
<comment type="pathway">
    <text evidence="3 15">Protein modification; protein ubiquitination.</text>
</comment>
<dbReference type="Gene3D" id="3.30.40.10">
    <property type="entry name" value="Zinc/RING finger domain, C3HC4 (zinc finger)"/>
    <property type="match status" value="1"/>
</dbReference>
<dbReference type="Pfam" id="PF22999">
    <property type="entry name" value="LTN1_E3_ligase_6th"/>
    <property type="match status" value="1"/>
</dbReference>
<dbReference type="SUPFAM" id="SSF57850">
    <property type="entry name" value="RING/U-box"/>
    <property type="match status" value="1"/>
</dbReference>
<evidence type="ECO:0000259" key="17">
    <source>
        <dbReference type="PROSITE" id="PS50089"/>
    </source>
</evidence>
<evidence type="ECO:0000256" key="1">
    <source>
        <dbReference type="ARBA" id="ARBA00000900"/>
    </source>
</evidence>
<evidence type="ECO:0000256" key="7">
    <source>
        <dbReference type="ARBA" id="ARBA00022490"/>
    </source>
</evidence>
<dbReference type="EMBL" id="JBBJBU010000006">
    <property type="protein sequence ID" value="KAK7204948.1"/>
    <property type="molecule type" value="Genomic_DNA"/>
</dbReference>
<evidence type="ECO:0000256" key="14">
    <source>
        <dbReference type="PROSITE-ProRule" id="PRU00175"/>
    </source>
</evidence>
<dbReference type="SMART" id="SM01197">
    <property type="entry name" value="FANCL_C"/>
    <property type="match status" value="1"/>
</dbReference>
<keyword evidence="11 14" id="KW-0863">Zinc-finger</keyword>
<evidence type="ECO:0000256" key="13">
    <source>
        <dbReference type="ARBA" id="ARBA00022833"/>
    </source>
</evidence>
<dbReference type="Proteomes" id="UP001498771">
    <property type="component" value="Unassembled WGS sequence"/>
</dbReference>
<evidence type="ECO:0000256" key="11">
    <source>
        <dbReference type="ARBA" id="ARBA00022771"/>
    </source>
</evidence>
<dbReference type="CDD" id="cd16491">
    <property type="entry name" value="RING-CH-C4HC3_LTN1"/>
    <property type="match status" value="1"/>
</dbReference>
<evidence type="ECO:0000313" key="19">
    <source>
        <dbReference type="Proteomes" id="UP001498771"/>
    </source>
</evidence>
<evidence type="ECO:0000256" key="6">
    <source>
        <dbReference type="ARBA" id="ARBA00017157"/>
    </source>
</evidence>
<dbReference type="InterPro" id="IPR001841">
    <property type="entry name" value="Znf_RING"/>
</dbReference>
<feature type="region of interest" description="Disordered" evidence="16">
    <location>
        <begin position="1"/>
        <end position="29"/>
    </location>
</feature>
<dbReference type="GeneID" id="90035352"/>
<reference evidence="18 19" key="1">
    <citation type="submission" date="2024-03" db="EMBL/GenBank/DDBJ databases">
        <title>Genome-scale model development and genomic sequencing of the oleaginous clade Lipomyces.</title>
        <authorList>
            <consortium name="Lawrence Berkeley National Laboratory"/>
            <person name="Czajka J.J."/>
            <person name="Han Y."/>
            <person name="Kim J."/>
            <person name="Mondo S.J."/>
            <person name="Hofstad B.A."/>
            <person name="Robles A."/>
            <person name="Haridas S."/>
            <person name="Riley R."/>
            <person name="LaButti K."/>
            <person name="Pangilinan J."/>
            <person name="Andreopoulos W."/>
            <person name="Lipzen A."/>
            <person name="Yan J."/>
            <person name="Wang M."/>
            <person name="Ng V."/>
            <person name="Grigoriev I.V."/>
            <person name="Spatafora J.W."/>
            <person name="Magnuson J.K."/>
            <person name="Baker S.E."/>
            <person name="Pomraning K.R."/>
        </authorList>
    </citation>
    <scope>NUCLEOTIDE SEQUENCE [LARGE SCALE GENOMIC DNA]</scope>
    <source>
        <strain evidence="18 19">Phaff 52-87</strain>
    </source>
</reference>
<dbReference type="InterPro" id="IPR039795">
    <property type="entry name" value="LTN1/Rkr1"/>
</dbReference>
<proteinExistence type="inferred from homology"/>
<dbReference type="Pfam" id="PF23009">
    <property type="entry name" value="UBC_like"/>
    <property type="match status" value="1"/>
</dbReference>
<dbReference type="InterPro" id="IPR013083">
    <property type="entry name" value="Znf_RING/FYVE/PHD"/>
</dbReference>
<gene>
    <name evidence="18" type="ORF">BZA70DRAFT_166999</name>
</gene>
<keyword evidence="10" id="KW-0677">Repeat</keyword>
<dbReference type="InterPro" id="IPR016024">
    <property type="entry name" value="ARM-type_fold"/>
</dbReference>
<evidence type="ECO:0000256" key="3">
    <source>
        <dbReference type="ARBA" id="ARBA00004906"/>
    </source>
</evidence>
<evidence type="ECO:0000313" key="18">
    <source>
        <dbReference type="EMBL" id="KAK7204948.1"/>
    </source>
</evidence>
<feature type="compositionally biased region" description="Basic and acidic residues" evidence="16">
    <location>
        <begin position="13"/>
        <end position="26"/>
    </location>
</feature>
<evidence type="ECO:0000256" key="4">
    <source>
        <dbReference type="ARBA" id="ARBA00007997"/>
    </source>
</evidence>
<keyword evidence="7" id="KW-0963">Cytoplasm</keyword>
<dbReference type="InterPro" id="IPR054477">
    <property type="entry name" value="LTN1_E3_ligase_6th"/>
</dbReference>
<keyword evidence="19" id="KW-1185">Reference proteome</keyword>
<dbReference type="PANTHER" id="PTHR12389">
    <property type="entry name" value="ZINC FINGER PROTEIN 294"/>
    <property type="match status" value="1"/>
</dbReference>
<dbReference type="InterPro" id="IPR054476">
    <property type="entry name" value="Ltn1_N"/>
</dbReference>
<dbReference type="Pfam" id="PF13639">
    <property type="entry name" value="zf-RING_2"/>
    <property type="match status" value="1"/>
</dbReference>
<dbReference type="PANTHER" id="PTHR12389:SF0">
    <property type="entry name" value="E3 UBIQUITIN-PROTEIN LIGASE LISTERIN"/>
    <property type="match status" value="1"/>
</dbReference>
<evidence type="ECO:0000256" key="12">
    <source>
        <dbReference type="ARBA" id="ARBA00022786"/>
    </source>
</evidence>
<dbReference type="EC" id="2.3.2.27" evidence="5 15"/>
<comment type="subcellular location">
    <subcellularLocation>
        <location evidence="2">Cytoplasm</location>
        <location evidence="2">Cytosol</location>
    </subcellularLocation>
</comment>
<dbReference type="RefSeq" id="XP_064767981.1">
    <property type="nucleotide sequence ID" value="XM_064909840.1"/>
</dbReference>
<comment type="similarity">
    <text evidence="4 15">Belongs to the LTN1 family.</text>
</comment>
<evidence type="ECO:0000256" key="5">
    <source>
        <dbReference type="ARBA" id="ARBA00012483"/>
    </source>
</evidence>
<comment type="caution">
    <text evidence="18">The sequence shown here is derived from an EMBL/GenBank/DDBJ whole genome shotgun (WGS) entry which is preliminary data.</text>
</comment>
<sequence>MSKKLKVKNNPRGGDKNKHSKGDQKANQEFNQYADNSASSIDLSAIYDPQLVVIFRGLQKRDPKTKEKALDNLVAYISESEDQIDESILIVWVQFYPQLAVDFSKRQRMLAHKIQGDLFKLFQRQSARYLKDSIGPWLGGIYDSDKSVSRAAVSSFESVFATEEKRKQVFQLFHAQLLEFVKKAISAKDTHSASDEKYFSETDLELRVTREISAGITLFSYLLDITAPEAIQEQQTDYAEIITSDTVWKSITSSDAYLARACLTLIMQLTYNYFDWLKPLQKKFIGQYLIANGLMNISTGAISEFLECLVIVTRFYPESWDKSPESGEPSMSLLLSFISQGSRFSGPKFWQHIELLIEKLPTSTLDINDPKSISMTDISEAFKNGMMAENRMTVDAAADAYLSLLAYVLTVSDSADVRASAFNEALEIFQEYIAAESSFGKKIATDGVARSIGSFLRNVIPEKDELAIDFWKTIVASIKTLVENPIDTDATAFKSKVARWISLAKRVGTIPAEFSERIEFSSSIRTVIKSALDMVRNLDGAVVLSAFALEALLKEFLLLVKSDADTFKIVDEFVIDTIPSIISSASSTHLINIWLAFELGIDDASHTARSWASILSTVLASSFVETKDDLLVYLLQQIKPLKTKITRSEALEEYIAKKSESVFENGKQRDWDVIVECLLSSQVISPDCAVKILKDLAKESLYDVEYETVFFQNLLKVAQKNFSALAAFIGTEDGTRFTSRLWQITESPDDSSEAAKAIRQRLEGQLNLSKSSESSGLLDSLANSILRDVETNPEPTCDSLLARSISLWENAGSDIKPSLARRLLFPTGSWRSVIDVAFSRPLSPSISLLNSLGGTMYLCTNTESGQVDIDSAEISFSFGTASNDMRLYRMASYVLQLNEKIDIFSFLPYKDQLEQFLMLQQTAELAKDSINAYGSGVVPPLFAIQNLSNGSDGLLLITEKANNLLETKCGLVSLSMLEKSSIDGTADDKVLPETSKDDVQFITDFVSEITKLTRARSTPGFYAARVLESLVAYLAEDPEFSSKDADALFDKLELRRAKDKFSSIAFFEGMSKYIGTMTTTDRLRNEVASDILGLRPATIASVGLEKVITLNSLVCNVLDESVTLFPPQRAIMLLRRVLDMLPEGSGDNIPLRAEATKLLAAMLPTVKEMYGEHWSRILGCLVESLRICEEQVESEEITPLLYHSLKVLVRVKSFQSENDDIADALAEDVDISDALLRILAASVNLSQRSQSRLLCDTALSRQILDIPSDKIADPVPLYPILAVESEPLQRTIFKLAGRAIPVLQESLAVEAALDTHGVFNIEIPAELLSFVMSVPEAVEGDFVLEDVLAAGMTCQMRTYLYSWKLIFEYLEHAPFALKTKYIMSLKEGDYIESLLNLLASLLSLDSGKPVDVSKFPFAKFDPDEDMGSSTRELQWVLLHIYYMCLYQLPSIVRKWWSEIRNRQLSIAVEKFTQQYFSPALIDSELHSVQNRLAESGVAADDENIQVKVNYVLREVAAIYTIDEQTMGMVVQIPSSFPLHDVHVDGIKRVGVKENQWRAWLLASQSVITSQNGTIVDALSLFRRNVSLHFEGVTECAICYSILHQDRSLPSKKCQTCKNKFHAGCLFKWFQSANASTCPLCRQPFTFGR</sequence>
<name>A0ABR1F798_9ASCO</name>
<keyword evidence="12 15" id="KW-0833">Ubl conjugation pathway</keyword>
<feature type="domain" description="RING-type" evidence="17">
    <location>
        <begin position="1595"/>
        <end position="1641"/>
    </location>
</feature>
<evidence type="ECO:0000256" key="8">
    <source>
        <dbReference type="ARBA" id="ARBA00022679"/>
    </source>
</evidence>
<evidence type="ECO:0000256" key="15">
    <source>
        <dbReference type="RuleBase" id="RU367090"/>
    </source>
</evidence>
<keyword evidence="9 15" id="KW-0479">Metal-binding</keyword>
<comment type="catalytic activity">
    <reaction evidence="1 15">
        <text>S-ubiquitinyl-[E2 ubiquitin-conjugating enzyme]-L-cysteine + [acceptor protein]-L-lysine = [E2 ubiquitin-conjugating enzyme]-L-cysteine + N(6)-ubiquitinyl-[acceptor protein]-L-lysine.</text>
        <dbReference type="EC" id="2.3.2.27"/>
    </reaction>
</comment>
<comment type="function">
    <text evidence="15">E3 ubiquitin-protein ligase. Component of the ribosome quality control complex (RQC), a ribosome-associated complex that mediates ubiquitination and extraction of incompletely synthesized nascent chains for proteasomal degradation.</text>
</comment>
<comment type="subunit">
    <text evidence="15">Component of the ribosome quality control complex (RQC).</text>
</comment>
<dbReference type="SUPFAM" id="SSF48371">
    <property type="entry name" value="ARM repeat"/>
    <property type="match status" value="1"/>
</dbReference>
<dbReference type="InterPro" id="IPR054478">
    <property type="entry name" value="LTN1_UBC"/>
</dbReference>
<evidence type="ECO:0000256" key="16">
    <source>
        <dbReference type="SAM" id="MobiDB-lite"/>
    </source>
</evidence>
<organism evidence="18 19">
    <name type="scientific">Myxozyma melibiosi</name>
    <dbReference type="NCBI Taxonomy" id="54550"/>
    <lineage>
        <taxon>Eukaryota</taxon>
        <taxon>Fungi</taxon>
        <taxon>Dikarya</taxon>
        <taxon>Ascomycota</taxon>
        <taxon>Saccharomycotina</taxon>
        <taxon>Lipomycetes</taxon>
        <taxon>Lipomycetales</taxon>
        <taxon>Lipomycetaceae</taxon>
        <taxon>Myxozyma</taxon>
    </lineage>
</organism>
<dbReference type="PROSITE" id="PS50089">
    <property type="entry name" value="ZF_RING_2"/>
    <property type="match status" value="1"/>
</dbReference>
<dbReference type="Pfam" id="PF22958">
    <property type="entry name" value="Ltn1_1st"/>
    <property type="match status" value="1"/>
</dbReference>
<evidence type="ECO:0000256" key="9">
    <source>
        <dbReference type="ARBA" id="ARBA00022723"/>
    </source>
</evidence>
<evidence type="ECO:0000256" key="10">
    <source>
        <dbReference type="ARBA" id="ARBA00022737"/>
    </source>
</evidence>
<protein>
    <recommendedName>
        <fullName evidence="6 15">E3 ubiquitin-protein ligase listerin</fullName>
        <ecNumber evidence="5 15">2.3.2.27</ecNumber>
    </recommendedName>
    <alternativeName>
        <fullName evidence="15">RING-type E3 ubiquitin transferase listerin</fullName>
    </alternativeName>
</protein>
<keyword evidence="8 15" id="KW-0808">Transferase</keyword>
<accession>A0ABR1F798</accession>
<evidence type="ECO:0000256" key="2">
    <source>
        <dbReference type="ARBA" id="ARBA00004514"/>
    </source>
</evidence>